<dbReference type="NCBIfam" id="NF010663">
    <property type="entry name" value="PRK14059.1-1"/>
    <property type="match status" value="1"/>
</dbReference>
<comment type="caution">
    <text evidence="5">The sequence shown here is derived from an EMBL/GenBank/DDBJ whole genome shotgun (WGS) entry which is preliminary data.</text>
</comment>
<dbReference type="AlphaFoldDB" id="A0A3N2C1Q7"/>
<dbReference type="SUPFAM" id="SSF53597">
    <property type="entry name" value="Dihydrofolate reductase-like"/>
    <property type="match status" value="1"/>
</dbReference>
<gene>
    <name evidence="5" type="ORF">EDD42_1299</name>
</gene>
<evidence type="ECO:0000256" key="1">
    <source>
        <dbReference type="ARBA" id="ARBA00005104"/>
    </source>
</evidence>
<dbReference type="RefSeq" id="WP_085510455.1">
    <property type="nucleotide sequence ID" value="NZ_FXAP01000001.1"/>
</dbReference>
<dbReference type="Proteomes" id="UP000266915">
    <property type="component" value="Unassembled WGS sequence"/>
</dbReference>
<dbReference type="EMBL" id="RKHL01000001">
    <property type="protein sequence ID" value="ROR81244.1"/>
    <property type="molecule type" value="Genomic_DNA"/>
</dbReference>
<evidence type="ECO:0000256" key="2">
    <source>
        <dbReference type="ARBA" id="ARBA00022857"/>
    </source>
</evidence>
<keyword evidence="6" id="KW-1185">Reference proteome</keyword>
<dbReference type="GO" id="GO:0009231">
    <property type="term" value="P:riboflavin biosynthetic process"/>
    <property type="evidence" value="ECO:0007669"/>
    <property type="project" value="InterPro"/>
</dbReference>
<dbReference type="InterPro" id="IPR002734">
    <property type="entry name" value="RibDG_C"/>
</dbReference>
<evidence type="ECO:0000313" key="5">
    <source>
        <dbReference type="EMBL" id="ROR81244.1"/>
    </source>
</evidence>
<comment type="pathway">
    <text evidence="1">Cofactor biosynthesis; riboflavin biosynthesis.</text>
</comment>
<evidence type="ECO:0000313" key="6">
    <source>
        <dbReference type="Proteomes" id="UP000266915"/>
    </source>
</evidence>
<keyword evidence="2" id="KW-0521">NADP</keyword>
<feature type="domain" description="Bacterial bifunctional deaminase-reductase C-terminal" evidence="4">
    <location>
        <begin position="35"/>
        <end position="235"/>
    </location>
</feature>
<dbReference type="InterPro" id="IPR024072">
    <property type="entry name" value="DHFR-like_dom_sf"/>
</dbReference>
<sequence>MSIPSITSLVPAQAEPLSVDELVAAYAVEDRSATTVRVNFVTSLDGGATVDGVSGGLGGPADKTVFDILRRLSDVVLVGAGTVRDEGYGAMRLDVDAAAWRDDHGLPLHPVFAIVSGSLDLDLRSEVFTQAPVRPLVVTTDRADPAKRAALEAVADVVACGDEHVEPARVVQTLSDRGLRQILCEGGPALFGSFIAADAVDELCLTISPALVGGESVRVSAGPASEAPRAMRLHHLLRADDLLLSRYVRG</sequence>
<accession>A0A3N2C1Q7</accession>
<organism evidence="5 6">
    <name type="scientific">Plantibacter flavus</name>
    <dbReference type="NCBI Taxonomy" id="150123"/>
    <lineage>
        <taxon>Bacteria</taxon>
        <taxon>Bacillati</taxon>
        <taxon>Actinomycetota</taxon>
        <taxon>Actinomycetes</taxon>
        <taxon>Micrococcales</taxon>
        <taxon>Microbacteriaceae</taxon>
        <taxon>Plantibacter</taxon>
    </lineage>
</organism>
<proteinExistence type="predicted"/>
<evidence type="ECO:0000256" key="3">
    <source>
        <dbReference type="ARBA" id="ARBA00023002"/>
    </source>
</evidence>
<dbReference type="Gene3D" id="3.40.430.10">
    <property type="entry name" value="Dihydrofolate Reductase, subunit A"/>
    <property type="match status" value="1"/>
</dbReference>
<dbReference type="GO" id="GO:0008703">
    <property type="term" value="F:5-amino-6-(5-phosphoribosylamino)uracil reductase activity"/>
    <property type="evidence" value="ECO:0007669"/>
    <property type="project" value="InterPro"/>
</dbReference>
<reference evidence="5 6" key="1">
    <citation type="submission" date="2018-11" db="EMBL/GenBank/DDBJ databases">
        <title>Sequencing the genomes of 1000 actinobacteria strains.</title>
        <authorList>
            <person name="Klenk H.-P."/>
        </authorList>
    </citation>
    <scope>NUCLEOTIDE SEQUENCE [LARGE SCALE GENOMIC DNA]</scope>
    <source>
        <strain evidence="5 6">DSM 14012</strain>
    </source>
</reference>
<evidence type="ECO:0000259" key="4">
    <source>
        <dbReference type="Pfam" id="PF01872"/>
    </source>
</evidence>
<name>A0A3N2C1Q7_9MICO</name>
<dbReference type="Pfam" id="PF01872">
    <property type="entry name" value="RibD_C"/>
    <property type="match status" value="1"/>
</dbReference>
<dbReference type="InterPro" id="IPR050765">
    <property type="entry name" value="Riboflavin_Biosynth_HTPR"/>
</dbReference>
<keyword evidence="3" id="KW-0560">Oxidoreductase</keyword>
<protein>
    <submittedName>
        <fullName evidence="5">Riboflavin-specific deaminase-like protein</fullName>
    </submittedName>
</protein>
<dbReference type="PANTHER" id="PTHR38011">
    <property type="entry name" value="DIHYDROFOLATE REDUCTASE FAMILY PROTEIN (AFU_ORTHOLOGUE AFUA_8G06820)"/>
    <property type="match status" value="1"/>
</dbReference>
<dbReference type="PANTHER" id="PTHR38011:SF7">
    <property type="entry name" value="2,5-DIAMINO-6-RIBOSYLAMINO-4(3H)-PYRIMIDINONE 5'-PHOSPHATE REDUCTASE"/>
    <property type="match status" value="1"/>
</dbReference>